<dbReference type="AlphaFoldDB" id="A0A3S1AX01"/>
<reference evidence="4" key="2">
    <citation type="journal article" date="2019" name="Genome Biol. Evol.">
        <title>Day and night: Metabolic profiles and evolutionary relationships of six axenic non-marine cyanobacteria.</title>
        <authorList>
            <person name="Will S.E."/>
            <person name="Henke P."/>
            <person name="Boedeker C."/>
            <person name="Huang S."/>
            <person name="Brinkmann H."/>
            <person name="Rohde M."/>
            <person name="Jarek M."/>
            <person name="Friedl T."/>
            <person name="Seufert S."/>
            <person name="Schumacher M."/>
            <person name="Overmann J."/>
            <person name="Neumann-Schaal M."/>
            <person name="Petersen J."/>
        </authorList>
    </citation>
    <scope>NUCLEOTIDE SEQUENCE [LARGE SCALE GENOMIC DNA]</scope>
    <source>
        <strain evidence="4">PCC 7102</strain>
    </source>
</reference>
<dbReference type="PANTHER" id="PTHR30404:SF0">
    <property type="entry name" value="N-ACETYLMURAMOYL-L-ALANINE AMIDASE AMIC"/>
    <property type="match status" value="1"/>
</dbReference>
<dbReference type="InterPro" id="IPR002508">
    <property type="entry name" value="MurNAc-LAA_cat"/>
</dbReference>
<evidence type="ECO:0000313" key="5">
    <source>
        <dbReference type="Proteomes" id="UP000271624"/>
    </source>
</evidence>
<dbReference type="Pfam" id="PF01520">
    <property type="entry name" value="Amidase_3"/>
    <property type="match status" value="1"/>
</dbReference>
<dbReference type="InterPro" id="IPR050695">
    <property type="entry name" value="N-acetylmuramoyl_amidase_3"/>
</dbReference>
<evidence type="ECO:0000313" key="4">
    <source>
        <dbReference type="EMBL" id="RUT00566.1"/>
    </source>
</evidence>
<evidence type="ECO:0000256" key="2">
    <source>
        <dbReference type="SAM" id="MobiDB-lite"/>
    </source>
</evidence>
<dbReference type="GO" id="GO:0009253">
    <property type="term" value="P:peptidoglycan catabolic process"/>
    <property type="evidence" value="ECO:0007669"/>
    <property type="project" value="InterPro"/>
</dbReference>
<dbReference type="GO" id="GO:0030288">
    <property type="term" value="C:outer membrane-bounded periplasmic space"/>
    <property type="evidence" value="ECO:0007669"/>
    <property type="project" value="TreeGrafter"/>
</dbReference>
<feature type="compositionally biased region" description="Pro residues" evidence="2">
    <location>
        <begin position="176"/>
        <end position="196"/>
    </location>
</feature>
<feature type="compositionally biased region" description="Low complexity" evidence="2">
    <location>
        <begin position="163"/>
        <end position="175"/>
    </location>
</feature>
<dbReference type="CDD" id="cd02696">
    <property type="entry name" value="MurNAc-LAA"/>
    <property type="match status" value="1"/>
</dbReference>
<dbReference type="Proteomes" id="UP000271624">
    <property type="component" value="Unassembled WGS sequence"/>
</dbReference>
<feature type="domain" description="MurNAc-LAA" evidence="3">
    <location>
        <begin position="410"/>
        <end position="519"/>
    </location>
</feature>
<evidence type="ECO:0000259" key="3">
    <source>
        <dbReference type="SMART" id="SM00646"/>
    </source>
</evidence>
<keyword evidence="1" id="KW-0378">Hydrolase</keyword>
<feature type="region of interest" description="Disordered" evidence="2">
    <location>
        <begin position="163"/>
        <end position="203"/>
    </location>
</feature>
<proteinExistence type="predicted"/>
<organism evidence="4 5">
    <name type="scientific">Dulcicalothrix desertica PCC 7102</name>
    <dbReference type="NCBI Taxonomy" id="232991"/>
    <lineage>
        <taxon>Bacteria</taxon>
        <taxon>Bacillati</taxon>
        <taxon>Cyanobacteriota</taxon>
        <taxon>Cyanophyceae</taxon>
        <taxon>Nostocales</taxon>
        <taxon>Calotrichaceae</taxon>
        <taxon>Dulcicalothrix</taxon>
    </lineage>
</organism>
<accession>A0A3S1AX01</accession>
<dbReference type="GO" id="GO:0008745">
    <property type="term" value="F:N-acetylmuramoyl-L-alanine amidase activity"/>
    <property type="evidence" value="ECO:0007669"/>
    <property type="project" value="InterPro"/>
</dbReference>
<dbReference type="PANTHER" id="PTHR30404">
    <property type="entry name" value="N-ACETYLMURAMOYL-L-ALANINE AMIDASE"/>
    <property type="match status" value="1"/>
</dbReference>
<reference evidence="4" key="1">
    <citation type="submission" date="2018-12" db="EMBL/GenBank/DDBJ databases">
        <authorList>
            <person name="Will S."/>
            <person name="Neumann-Schaal M."/>
            <person name="Henke P."/>
        </authorList>
    </citation>
    <scope>NUCLEOTIDE SEQUENCE</scope>
    <source>
        <strain evidence="4">PCC 7102</strain>
    </source>
</reference>
<dbReference type="SMART" id="SM00646">
    <property type="entry name" value="Ami_3"/>
    <property type="match status" value="1"/>
</dbReference>
<name>A0A3S1AX01_9CYAN</name>
<keyword evidence="5" id="KW-1185">Reference proteome</keyword>
<protein>
    <recommendedName>
        <fullName evidence="3">MurNAc-LAA domain-containing protein</fullName>
    </recommendedName>
</protein>
<comment type="caution">
    <text evidence="4">The sequence shown here is derived from an EMBL/GenBank/DDBJ whole genome shotgun (WGS) entry which is preliminary data.</text>
</comment>
<dbReference type="SUPFAM" id="SSF53187">
    <property type="entry name" value="Zn-dependent exopeptidases"/>
    <property type="match status" value="1"/>
</dbReference>
<gene>
    <name evidence="4" type="ORF">DSM106972_073370</name>
</gene>
<evidence type="ECO:0000256" key="1">
    <source>
        <dbReference type="ARBA" id="ARBA00022801"/>
    </source>
</evidence>
<dbReference type="RefSeq" id="WP_233787013.1">
    <property type="nucleotide sequence ID" value="NZ_RSCL01000023.1"/>
</dbReference>
<dbReference type="EMBL" id="RSCL01000023">
    <property type="protein sequence ID" value="RUT00566.1"/>
    <property type="molecule type" value="Genomic_DNA"/>
</dbReference>
<sequence>MKLHWLLSGTFITSILILPSEVRALNGSIIFDNDNGAKIIQKYQLVQKLRTDQAGTQIENVRVTGDGFFIRTNGGNPLVRISRSRDQKTINIDISGASLAPSLTPEMMVNRFGVSQVILSQLEGNTPIVRMSLQVERNSPNWRVLKNANNLIFLPDRFGGGANTSVSNSGGSNNPAPSPSPSPPPSLPFPGIPPTPGRSNTPATIQSVELAGGGTQLIIRADQNFSATSGWDRATGMFRITVTNARLTNNVRGPALDSNSPILRIRLTEQKESNTVVILVQPASGVQIGQLNQITGQFLALELRRNRPIPPITPFPDPIRPGGSGPIIGELPRPPVDPIPGRRRNDGRLVVIIDPGHGGKDSGALGIGGSMEKDVILPIGIRVAQILQQNGIQAVMTRNADYFVTLQGRVDMAERINADVFVSIHANSAGVSRPDVNGLETYYYDSGLELARIVHSTILQSLSVRDRGVRRARFFVLRKSSMPSILVETGFMTGTQDVSRLVTPQYQAQMADAIARGVLQYLRQIR</sequence>
<dbReference type="Gene3D" id="3.40.630.40">
    <property type="entry name" value="Zn-dependent exopeptidases"/>
    <property type="match status" value="1"/>
</dbReference>